<dbReference type="HAMAP" id="MF_01393">
    <property type="entry name" value="ATP_synth_a_bact"/>
    <property type="match status" value="1"/>
</dbReference>
<protein>
    <recommendedName>
        <fullName evidence="11">ATP synthase subunit a</fullName>
    </recommendedName>
    <alternativeName>
        <fullName evidence="11">ATP synthase F0 sector subunit a</fullName>
    </alternativeName>
    <alternativeName>
        <fullName evidence="11">F-ATPase subunit 6</fullName>
    </alternativeName>
</protein>
<feature type="transmembrane region" description="Helical" evidence="11">
    <location>
        <begin position="82"/>
        <end position="101"/>
    </location>
</feature>
<comment type="subcellular location">
    <subcellularLocation>
        <location evidence="11">Cell membrane</location>
        <topology evidence="11">Multi-pass membrane protein</topology>
    </subcellularLocation>
    <subcellularLocation>
        <location evidence="1">Membrane</location>
        <topology evidence="1">Multi-pass membrane protein</topology>
    </subcellularLocation>
</comment>
<dbReference type="CDD" id="cd00310">
    <property type="entry name" value="ATP-synt_Fo_a_6"/>
    <property type="match status" value="1"/>
</dbReference>
<dbReference type="Gene3D" id="1.20.120.220">
    <property type="entry name" value="ATP synthase, F0 complex, subunit A"/>
    <property type="match status" value="1"/>
</dbReference>
<dbReference type="PANTHER" id="PTHR42823:SF3">
    <property type="entry name" value="ATP SYNTHASE SUBUNIT A, CHLOROPLASTIC"/>
    <property type="match status" value="1"/>
</dbReference>
<keyword evidence="8 11" id="KW-0406">Ion transport</keyword>
<gene>
    <name evidence="11 14" type="primary">atpB</name>
    <name evidence="14" type="ORF">Rhal01_02819</name>
</gene>
<evidence type="ECO:0000256" key="6">
    <source>
        <dbReference type="ARBA" id="ARBA00022781"/>
    </source>
</evidence>
<dbReference type="SUPFAM" id="SSF81336">
    <property type="entry name" value="F1F0 ATP synthase subunit A"/>
    <property type="match status" value="1"/>
</dbReference>
<keyword evidence="6 11" id="KW-0375">Hydrogen ion transport</keyword>
<evidence type="ECO:0000256" key="2">
    <source>
        <dbReference type="ARBA" id="ARBA00006810"/>
    </source>
</evidence>
<feature type="transmembrane region" description="Helical" evidence="11">
    <location>
        <begin position="143"/>
        <end position="168"/>
    </location>
</feature>
<keyword evidence="7 11" id="KW-1133">Transmembrane helix</keyword>
<feature type="transmembrane region" description="Helical" evidence="11">
    <location>
        <begin position="228"/>
        <end position="251"/>
    </location>
</feature>
<evidence type="ECO:0000256" key="8">
    <source>
        <dbReference type="ARBA" id="ARBA00023065"/>
    </source>
</evidence>
<dbReference type="InterPro" id="IPR035908">
    <property type="entry name" value="F0_ATP_A_sf"/>
</dbReference>
<evidence type="ECO:0000256" key="1">
    <source>
        <dbReference type="ARBA" id="ARBA00004141"/>
    </source>
</evidence>
<evidence type="ECO:0000256" key="3">
    <source>
        <dbReference type="ARBA" id="ARBA00022448"/>
    </source>
</evidence>
<evidence type="ECO:0000256" key="7">
    <source>
        <dbReference type="ARBA" id="ARBA00022989"/>
    </source>
</evidence>
<feature type="transmembrane region" description="Helical" evidence="11">
    <location>
        <begin position="188"/>
        <end position="207"/>
    </location>
</feature>
<feature type="region of interest" description="Disordered" evidence="12">
    <location>
        <begin position="39"/>
        <end position="59"/>
    </location>
</feature>
<comment type="function">
    <text evidence="11">Key component of the proton channel; it plays a direct role in the translocation of protons across the membrane.</text>
</comment>
<organism evidence="14 15">
    <name type="scientific">Rubritalea halochordaticola</name>
    <dbReference type="NCBI Taxonomy" id="714537"/>
    <lineage>
        <taxon>Bacteria</taxon>
        <taxon>Pseudomonadati</taxon>
        <taxon>Verrucomicrobiota</taxon>
        <taxon>Verrucomicrobiia</taxon>
        <taxon>Verrucomicrobiales</taxon>
        <taxon>Rubritaleaceae</taxon>
        <taxon>Rubritalea</taxon>
    </lineage>
</organism>
<accession>A0ABP9V1S1</accession>
<evidence type="ECO:0000256" key="12">
    <source>
        <dbReference type="SAM" id="MobiDB-lite"/>
    </source>
</evidence>
<reference evidence="14 15" key="1">
    <citation type="submission" date="2024-02" db="EMBL/GenBank/DDBJ databases">
        <title>Rubritalea halochordaticola NBRC 107102.</title>
        <authorList>
            <person name="Ichikawa N."/>
            <person name="Katano-Makiyama Y."/>
            <person name="Hidaka K."/>
        </authorList>
    </citation>
    <scope>NUCLEOTIDE SEQUENCE [LARGE SCALE GENOMIC DNA]</scope>
    <source>
        <strain evidence="14 15">NBRC 107102</strain>
    </source>
</reference>
<keyword evidence="13" id="KW-0732">Signal</keyword>
<evidence type="ECO:0000256" key="11">
    <source>
        <dbReference type="HAMAP-Rule" id="MF_01393"/>
    </source>
</evidence>
<proteinExistence type="inferred from homology"/>
<evidence type="ECO:0000256" key="5">
    <source>
        <dbReference type="ARBA" id="ARBA00022692"/>
    </source>
</evidence>
<keyword evidence="5 11" id="KW-0812">Transmembrane</keyword>
<keyword evidence="11" id="KW-1003">Cell membrane</keyword>
<dbReference type="InterPro" id="IPR045082">
    <property type="entry name" value="ATP_syn_F0_a_bact/chloroplast"/>
</dbReference>
<dbReference type="PANTHER" id="PTHR42823">
    <property type="entry name" value="ATP SYNTHASE SUBUNIT A, CHLOROPLASTIC"/>
    <property type="match status" value="1"/>
</dbReference>
<evidence type="ECO:0000256" key="9">
    <source>
        <dbReference type="ARBA" id="ARBA00023136"/>
    </source>
</evidence>
<comment type="caution">
    <text evidence="14">The sequence shown here is derived from an EMBL/GenBank/DDBJ whole genome shotgun (WGS) entry which is preliminary data.</text>
</comment>
<dbReference type="Pfam" id="PF00119">
    <property type="entry name" value="ATP-synt_A"/>
    <property type="match status" value="1"/>
</dbReference>
<comment type="similarity">
    <text evidence="2 11">Belongs to the ATPase A chain family.</text>
</comment>
<dbReference type="InterPro" id="IPR000568">
    <property type="entry name" value="ATP_synth_F0_asu"/>
</dbReference>
<keyword evidence="3 11" id="KW-0813">Transport</keyword>
<dbReference type="EMBL" id="BAABRL010000009">
    <property type="protein sequence ID" value="GAA5496634.1"/>
    <property type="molecule type" value="Genomic_DNA"/>
</dbReference>
<dbReference type="RefSeq" id="WP_346189272.1">
    <property type="nucleotide sequence ID" value="NZ_BAABRL010000009.1"/>
</dbReference>
<keyword evidence="4 11" id="KW-0138">CF(0)</keyword>
<keyword evidence="10 11" id="KW-0066">ATP synthesis</keyword>
<feature type="signal peptide" evidence="13">
    <location>
        <begin position="1"/>
        <end position="22"/>
    </location>
</feature>
<evidence type="ECO:0000256" key="10">
    <source>
        <dbReference type="ARBA" id="ARBA00023310"/>
    </source>
</evidence>
<evidence type="ECO:0000256" key="4">
    <source>
        <dbReference type="ARBA" id="ARBA00022547"/>
    </source>
</evidence>
<evidence type="ECO:0000313" key="14">
    <source>
        <dbReference type="EMBL" id="GAA5496634.1"/>
    </source>
</evidence>
<feature type="transmembrane region" description="Helical" evidence="11">
    <location>
        <begin position="290"/>
        <end position="313"/>
    </location>
</feature>
<dbReference type="InterPro" id="IPR023011">
    <property type="entry name" value="ATP_synth_F0_asu_AS"/>
</dbReference>
<feature type="chain" id="PRO_5046140066" description="ATP synthase subunit a" evidence="13">
    <location>
        <begin position="23"/>
        <end position="332"/>
    </location>
</feature>
<evidence type="ECO:0000256" key="13">
    <source>
        <dbReference type="SAM" id="SignalP"/>
    </source>
</evidence>
<keyword evidence="9 11" id="KW-0472">Membrane</keyword>
<dbReference type="Proteomes" id="UP001424741">
    <property type="component" value="Unassembled WGS sequence"/>
</dbReference>
<keyword evidence="15" id="KW-1185">Reference proteome</keyword>
<name>A0ABP9V1S1_9BACT</name>
<sequence length="332" mass="36316">MAKKTIFSALFFLLASVGYVAADTVADTAHAGHDAVEHAEHGHDDAAHGEHGEHDAHEGGVHKLPLHPEGALHDDKSHPLGILTNSMISVWIAVLIILLFCRAAAGKLSMVPQGFQNFAEWLIESLYNFFGGILGDHLVKRTFWFFGSTFLLIILVNYLGLLPGVGTIVRFREDGSFAPMLRGGNADVNMTAAMAFTFAILWFYWAITENGFKGFMAHIFAPKGKFGGLMMVMMLLIFGLVGVLEVVSIGIRPVALTFRLFGNIYGGEQTLEILMGLGGDYLAFLPALPFYFMELLVGGVQALVFTLLSAVFLKLICEHSDHDHDEEHAEAH</sequence>
<dbReference type="PROSITE" id="PS00449">
    <property type="entry name" value="ATPASE_A"/>
    <property type="match status" value="1"/>
</dbReference>
<evidence type="ECO:0000313" key="15">
    <source>
        <dbReference type="Proteomes" id="UP001424741"/>
    </source>
</evidence>